<dbReference type="EMBL" id="CP037423">
    <property type="protein sequence ID" value="QDV41374.1"/>
    <property type="molecule type" value="Genomic_DNA"/>
</dbReference>
<dbReference type="Pfam" id="PF18911">
    <property type="entry name" value="PKD_4"/>
    <property type="match status" value="2"/>
</dbReference>
<reference evidence="3 4" key="1">
    <citation type="submission" date="2019-03" db="EMBL/GenBank/DDBJ databases">
        <title>Deep-cultivation of Planctomycetes and their phenomic and genomic characterization uncovers novel biology.</title>
        <authorList>
            <person name="Wiegand S."/>
            <person name="Jogler M."/>
            <person name="Boedeker C."/>
            <person name="Pinto D."/>
            <person name="Vollmers J."/>
            <person name="Rivas-Marin E."/>
            <person name="Kohn T."/>
            <person name="Peeters S.H."/>
            <person name="Heuer A."/>
            <person name="Rast P."/>
            <person name="Oberbeckmann S."/>
            <person name="Bunk B."/>
            <person name="Jeske O."/>
            <person name="Meyerdierks A."/>
            <person name="Storesund J.E."/>
            <person name="Kallscheuer N."/>
            <person name="Luecker S."/>
            <person name="Lage O.M."/>
            <person name="Pohl T."/>
            <person name="Merkel B.J."/>
            <person name="Hornburger P."/>
            <person name="Mueller R.-W."/>
            <person name="Bruemmer F."/>
            <person name="Labrenz M."/>
            <person name="Spormann A.M."/>
            <person name="Op den Camp H."/>
            <person name="Overmann J."/>
            <person name="Amann R."/>
            <person name="Jetten M.S.M."/>
            <person name="Mascher T."/>
            <person name="Medema M.H."/>
            <person name="Devos D.P."/>
            <person name="Kaster A.-K."/>
            <person name="Ovreas L."/>
            <person name="Rohde M."/>
            <person name="Galperin M.Y."/>
            <person name="Jogler C."/>
        </authorList>
    </citation>
    <scope>NUCLEOTIDE SEQUENCE [LARGE SCALE GENOMIC DNA]</scope>
    <source>
        <strain evidence="3 4">Enr13</strain>
    </source>
</reference>
<keyword evidence="4" id="KW-1185">Reference proteome</keyword>
<dbReference type="SUPFAM" id="SSF51120">
    <property type="entry name" value="beta-Roll"/>
    <property type="match status" value="3"/>
</dbReference>
<dbReference type="Gene3D" id="2.60.40.10">
    <property type="entry name" value="Immunoglobulins"/>
    <property type="match status" value="5"/>
</dbReference>
<accession>A0A518HKJ7</accession>
<dbReference type="SUPFAM" id="SSF82171">
    <property type="entry name" value="DPP6 N-terminal domain-like"/>
    <property type="match status" value="1"/>
</dbReference>
<dbReference type="InterPro" id="IPR000601">
    <property type="entry name" value="PKD_dom"/>
</dbReference>
<dbReference type="SUPFAM" id="SSF49299">
    <property type="entry name" value="PKD domain"/>
    <property type="match status" value="5"/>
</dbReference>
<dbReference type="GO" id="GO:0005509">
    <property type="term" value="F:calcium ion binding"/>
    <property type="evidence" value="ECO:0007669"/>
    <property type="project" value="InterPro"/>
</dbReference>
<evidence type="ECO:0000313" key="4">
    <source>
        <dbReference type="Proteomes" id="UP000319004"/>
    </source>
</evidence>
<proteinExistence type="predicted"/>
<feature type="region of interest" description="Disordered" evidence="1">
    <location>
        <begin position="1460"/>
        <end position="1510"/>
    </location>
</feature>
<dbReference type="Gene3D" id="2.60.40.2030">
    <property type="match status" value="1"/>
</dbReference>
<name>A0A518HKJ7_9BACT</name>
<organism evidence="3 4">
    <name type="scientific">Stieleria neptunia</name>
    <dbReference type="NCBI Taxonomy" id="2527979"/>
    <lineage>
        <taxon>Bacteria</taxon>
        <taxon>Pseudomonadati</taxon>
        <taxon>Planctomycetota</taxon>
        <taxon>Planctomycetia</taxon>
        <taxon>Pirellulales</taxon>
        <taxon>Pirellulaceae</taxon>
        <taxon>Stieleria</taxon>
    </lineage>
</organism>
<feature type="compositionally biased region" description="Acidic residues" evidence="1">
    <location>
        <begin position="1478"/>
        <end position="1492"/>
    </location>
</feature>
<dbReference type="InterPro" id="IPR038081">
    <property type="entry name" value="CalX-like_sf"/>
</dbReference>
<dbReference type="GO" id="GO:0000272">
    <property type="term" value="P:polysaccharide catabolic process"/>
    <property type="evidence" value="ECO:0007669"/>
    <property type="project" value="InterPro"/>
</dbReference>
<dbReference type="Gene3D" id="2.150.10.10">
    <property type="entry name" value="Serralysin-like metalloprotease, C-terminal"/>
    <property type="match status" value="2"/>
</dbReference>
<dbReference type="InterPro" id="IPR011049">
    <property type="entry name" value="Serralysin-like_metalloprot_C"/>
</dbReference>
<dbReference type="CDD" id="cd00146">
    <property type="entry name" value="PKD"/>
    <property type="match status" value="2"/>
</dbReference>
<feature type="domain" description="PKD" evidence="2">
    <location>
        <begin position="2983"/>
        <end position="3041"/>
    </location>
</feature>
<dbReference type="InterPro" id="IPR015943">
    <property type="entry name" value="WD40/YVTN_repeat-like_dom_sf"/>
</dbReference>
<dbReference type="KEGG" id="snep:Enr13x_12120"/>
<dbReference type="OrthoDB" id="292122at2"/>
<feature type="region of interest" description="Disordered" evidence="1">
    <location>
        <begin position="1"/>
        <end position="27"/>
    </location>
</feature>
<dbReference type="SUPFAM" id="SSF63829">
    <property type="entry name" value="Calcium-dependent phosphotriesterase"/>
    <property type="match status" value="1"/>
</dbReference>
<feature type="compositionally biased region" description="Basic residues" evidence="1">
    <location>
        <begin position="1"/>
        <end position="25"/>
    </location>
</feature>
<gene>
    <name evidence="3" type="primary">hlyA_1</name>
    <name evidence="3" type="ORF">Enr13x_12120</name>
</gene>
<dbReference type="Gene3D" id="2.130.10.10">
    <property type="entry name" value="YVTN repeat-like/Quinoprotein amine dehydrogenase"/>
    <property type="match status" value="3"/>
</dbReference>
<evidence type="ECO:0000259" key="2">
    <source>
        <dbReference type="PROSITE" id="PS50093"/>
    </source>
</evidence>
<dbReference type="InterPro" id="IPR036439">
    <property type="entry name" value="Dockerin_dom_sf"/>
</dbReference>
<dbReference type="InterPro" id="IPR018511">
    <property type="entry name" value="Hemolysin-typ_Ca-bd_CS"/>
</dbReference>
<dbReference type="Pfam" id="PF00404">
    <property type="entry name" value="Dockerin_1"/>
    <property type="match status" value="1"/>
</dbReference>
<dbReference type="Gene3D" id="2.160.20.160">
    <property type="match status" value="2"/>
</dbReference>
<dbReference type="InterPro" id="IPR001343">
    <property type="entry name" value="Hemolysn_Ca-bd"/>
</dbReference>
<dbReference type="Pfam" id="PF00353">
    <property type="entry name" value="HemolysinCabind"/>
    <property type="match status" value="4"/>
</dbReference>
<dbReference type="SUPFAM" id="SSF141072">
    <property type="entry name" value="CalX-like"/>
    <property type="match status" value="1"/>
</dbReference>
<dbReference type="Gene3D" id="1.10.1330.10">
    <property type="entry name" value="Dockerin domain"/>
    <property type="match status" value="1"/>
</dbReference>
<dbReference type="PROSITE" id="PS50093">
    <property type="entry name" value="PKD"/>
    <property type="match status" value="1"/>
</dbReference>
<dbReference type="PROSITE" id="PS00330">
    <property type="entry name" value="HEMOLYSIN_CALCIUM"/>
    <property type="match status" value="1"/>
</dbReference>
<dbReference type="GO" id="GO:0004553">
    <property type="term" value="F:hydrolase activity, hydrolyzing O-glycosyl compounds"/>
    <property type="evidence" value="ECO:0007669"/>
    <property type="project" value="InterPro"/>
</dbReference>
<dbReference type="InterPro" id="IPR022409">
    <property type="entry name" value="PKD/Chitinase_dom"/>
</dbReference>
<dbReference type="InterPro" id="IPR013783">
    <property type="entry name" value="Ig-like_fold"/>
</dbReference>
<feature type="compositionally biased region" description="Gly residues" evidence="1">
    <location>
        <begin position="1496"/>
        <end position="1509"/>
    </location>
</feature>
<dbReference type="InterPro" id="IPR002105">
    <property type="entry name" value="Dockerin_1_rpt"/>
</dbReference>
<sequence length="4063" mass="430259">MRSRKLRRRPSPPKARSARKSRRFRPQSERLEARNLLAASLSIGNAMVDEGNPGGAPAELQFEIIRGGDTSEELIIGFEIFAAGEDELSAGQRGLATAGEDFVVPAFSTITIPSGSLNETLTITVNNDVEIEGDERLEVRFTSVIGEVTFASEEDTRATGTIVNDDPPNELLEFLQNIDNEERDGLVGQIKDGFDDTFSEIITGIQTAVDEISGVPIVGGQLSDAVEPLLSEIEEIRTELSDLVETVFTSTSVNLVADFQNAMFTILEPILIDSPDAGTDISASDILLSYGADDLDGPDGNGDGIPDSGTSWVQFDFQLGQRTIQDLPFELDLGSAAALPGLEALGLSVDASDGLRFDLRWDLRYGFGLSQLYGTDQAFDLDYFYVNSGAVDVTGSPVEEFRASIDIKSAPAKDGDGNDVLSTDAGLKADATIGLLAAQVEDGIPFAVDITAEEGFEFTGVETEVDFTLVIDAGGTEPIEAVISKTFSNPATLLAELQSELISQLAGKFNAETTGGDGQNAFAPVTVSLDFGRINGFTNPDQPTTPSIVLSAELPQISSMTIIGGGELGFSESNLGSLSSPGPFGQFDDGRSAALGFDASSFDEEGFTTASSETTPGRYQLRAGAAAPASGVLRQDTEFVLVLNNGSPDGMPEERILISIGEEQNRNLDTLRDQLNQNSLETLFRDSVNQAISQQGTYGTIDVEIDDDGFFVLTSRGDANNPGPTLDIDYASTDQSKISIAFTVDIDDPNWTLPNQRANPTDQRALDRVTRAEIQAAKKKITDRFQPEAEASVALKLHTTADLNGLIDQAGGSIPSIPLIGEGFLLPKIEFDFVLDATASAKFQNPTNPDPNDDEAGEKRFTNELENLRFENVTIDSGGLIETFIKPIAQFAETALGPISVFVGGLGGSNLLGTSLPILSDLNNIRGASFPETIFDLAGGANEDLIRHFRRALGNVVDLLDPNSPLGRILADLGEKPVLALGCFEYFQPQGASSRTLAPCSVASAIDSATATEASQFINTYEAITETSGGLRFDFIRPTNFVKLLSGVTADDPADLVSLNVPTLDVTFGKDINIDVGVADLNGDVDASVFTQLGLVYDTVGLSKMVDAIRRGDDPVWDDLLDGIYIRNRDGNEVEIDIDASATAKIDVELASGSVKANLSGGVQLDLLDPNEDGALRLDEIQSQTDGDASKVFCLVDASASLDAGIKVEVEFFGLKTDVDLRISDVADINLNIKKGLFKDLLEGVGFDLDCLDDLNPILASPRFENGEHVIRIHTGPYASDRRDGDVSDEDGPAVISVEEDGDWIVVTGFGAETSLPIGNASRIVVTGGPNADVLDLSGVDSLPARIEGAGGGDTLFGGDKGDEIYGGDGSDFIDPGAGEDLVVTGTGSNLVISSPGADTIDAGANTDSGGFIYGYELDDVGRPQVTDQGDLIPQPDRNEGDTVIGSVWDDFLVGTNVDGGDGDDTITGAGDGGTLDGGEDDDEITGGDGDETLVGGPGEDTLIGGGGADSLLGGDDDDKLISGYGDTLVSGGDGDDELTVDLGVEIFGLGIDGITTTLGLGNYSAASLIESSEFPTESTTFAGIETIADYRLGEGDDSIIIDGVNVPVSISAGAGEDIFHLIANAAEVELNAGGDDDELVIDRSGRIAPMDALLRANRLSGFGAADVTLFGNSLETITITLGDGDDRLRVDAPSPETRIIGGNGDDDTIIVDRLKATSTITAEQVFMDIDSAAAAIRTEFGEVGLLRVTADSLWIDNRDNENALDFSVKDRDVTISGLDGSLIENISGIGRVEFLGSTAAESQDTLKVIDTSESTKTFRIEDDLVEVLQGSDVLVFEAASSDISQEDPVITLEYPVTPTLDGPFHVLFPRAPIATGNPDRHAYVVEGSQITTFDVVSSPNLLLPSGSTNVPFNVNADAVFDPSGRFLYVTGNSLDPSDSKSSINQIAIFERNVSTGVLSLVETIDSFPAGTQAAPAGRIEIVDIQVAEEWVFLTIEDIDVLSGGDTRVYRFDRDPHGSEPGKLTKGRYVGGRIQGTPIDSVMDTDDSDDLFVLTLVGPHLEVYRYSIRAGGDDSIVDGPFKSFETRSSGSDAKIEIQPVRNNQPRKVYLVEPETIYVTQRVGGGGDLQLIQKVSLPRTDTQFESKDVEFNADGSEIYINDNATIKTYQLVAGGDKDGRFVDANGDLTDSPLPIATSNVNVLNSIDTDSLARDPQTRRFIAPTADNEITVFSSALEAIQVITDGEPPTFEANSLKKLVFTTSRPGRGSAYGIATGPQGGYLVEFTRSKKTAGEFNPRSILTPDDWESNLLRDKQLDSAVDLVLADDKHLYVAVDSGIQLFQRDRNTGDLDFQTTFEAFADFSGARTLQLSPDGTTLWAGSHDTVKSWSRDTTTGFLTANSGSASLSQATEIFVDPNSDFLFVALDGSSGGIATRLQSAVGSAAQFAPLPNATSVKRIGNRLYAGTRDGVLNVYSIDAEGKLTLLQTASGGSGGAGSLSDIVDIVSSRGDRFVFAGSSDGTIIAYSRDPSSGRLAFAQRITQGIGSFDDAKGIEEMTSLTFDLSEQDYIADLLYVTSPNGWTAIQVLPGFATNTSSYRVGFDGNFGSLEVASNESTPAGDFTDIVRSSGTGNIPLTIRTFGGNDEISIASQPSSLTLDTGDGNDFVSLRSVSGATTSIELGEGDDAIDVNLPGLQITNDNATVSINGASPLSEDAPPIGDTLTYVVGDLSFDPSPATNLTTPSGQISVDGQVLVKWEEIEDLGELADLSASITVTPESIAEGNSVDLSTTASAEGVTFAESDYQWDLDGDGVFGDRIGSSFALDWSELQELGIDDDGVYPVAVEVVTSGLRTIAIESIVVTNADPVLSASVSPGTIDQFESVSLTLGSADPGDDTIERWEIDWESDGTVDDIYFIDAGVVTHVYDSFGTKTITATAFDEDGGPYAAVTTNVLVNEIPPRERKIEGNTILDEGATGKYTLVASGGTTTPVSWLVDFGDGTIAEITSTQFTHTYKDDGTYTLSAIVLEDDGSSLPATETLTVTVNPVDPTIVTTAGTSPIDEGQVYTLGVDAINDPGDDTITEWTIDWGDGNVETIIGDIRSAAHQYVDDSATEPGGFYQVTVSATDEDGTYPGTASIPVEVSNVAAPMISVPPELLVSPGSDLFSVAEGQPLQLILTNHDPGEDTTTEWIIDWDGNGPMTPVSYPNDPENPLRNVRFVYNAEIAPLQITAVMIDEDGEHPTNVLIGEVTNTAPTPRISGGTKTAIEGTPFFVTLDPGVEGTNSSIVRWRIEWNDGSEAETVVLDQASTVVTVPHVFRDGDGSELTVEAFAIDDANQEYPASLTITVINQPPSIEIDGPPAIEESTEYSLTLGSVIDPAITDTVSTYIIRWGDGTSTELTAQQVADLSRVVSHTYVDDPPFPGVVDTVINVDLIDEDGLTQNAGSTTVRIVNIPPIAEAGGPYQILIPATQIQLSGTATDQSLEDTFTFEWDFNDDGVFDDATGPTPIFGAAGAFPGQIFDVALRVTDDDGGVSEVVSTTVRYLSIPEITDIVLTTDPILENQEFTLTVLFEDVDPNQTHKVNVLWGDGNSSEVFLTGGEREVEIPHTYLDDNPTHTPLDPYNISVTVANSAADDSAETGVDVFNVNPEVAAFTSDASSLKAKSDDNVVSVSGTVADVGTEDTHRAVIDWGDGSDSEIVDVDPSDRTFESRHEYASGGIYEITVTVTDDDTGESEVATTAAVIQGVGLVDGTLFIIGTDGRDKVAFKYDDRTDALTVDVKLNQDSSDKSRIKETFTVSSIDRIVAFLCDGNDHYQGEFGGSGNRNSETSIAIRQIVFAGAGRDQIHGGDAGDALIGGEGMDNVQGRAGNDLLIGGFDRDVIHGGLDDDLLIGDHMAADESLVSIVDKVDDALSSWNDKALPETILALEGIKDDNEQDKLLDKKGENEFIEGGYQPQWVWWIDVNGDGSGSALDALMIINRLSLIGRDAEWTGIDGDDQFDVNGDGLITPSDALMVINRIAYGNSSRATPSAKQLAVDAAWIGSVDQALAGGDDDEEPEWDEPGSLF</sequence>
<dbReference type="Proteomes" id="UP000319004">
    <property type="component" value="Chromosome"/>
</dbReference>
<protein>
    <submittedName>
        <fullName evidence="3">Hemolysin, chromosomal</fullName>
    </submittedName>
</protein>
<evidence type="ECO:0000313" key="3">
    <source>
        <dbReference type="EMBL" id="QDV41374.1"/>
    </source>
</evidence>
<dbReference type="SMART" id="SM00089">
    <property type="entry name" value="PKD"/>
    <property type="match status" value="5"/>
</dbReference>
<evidence type="ECO:0000256" key="1">
    <source>
        <dbReference type="SAM" id="MobiDB-lite"/>
    </source>
</evidence>
<dbReference type="SUPFAM" id="SSF63446">
    <property type="entry name" value="Type I dockerin domain"/>
    <property type="match status" value="1"/>
</dbReference>
<dbReference type="InterPro" id="IPR035986">
    <property type="entry name" value="PKD_dom_sf"/>
</dbReference>